<dbReference type="Pfam" id="PF25390">
    <property type="entry name" value="WD40_RLD"/>
    <property type="match status" value="1"/>
</dbReference>
<reference evidence="5 6" key="1">
    <citation type="submission" date="2023-05" db="EMBL/GenBank/DDBJ databases">
        <title>B98-5 Cell Line De Novo Hybrid Assembly: An Optical Mapping Approach.</title>
        <authorList>
            <person name="Kananen K."/>
            <person name="Auerbach J.A."/>
            <person name="Kautto E."/>
            <person name="Blachly J.S."/>
        </authorList>
    </citation>
    <scope>NUCLEOTIDE SEQUENCE [LARGE SCALE GENOMIC DNA]</scope>
    <source>
        <strain evidence="5">B95-8</strain>
        <tissue evidence="5">Cell line</tissue>
    </source>
</reference>
<name>A0ABQ9VIH4_SAGOE</name>
<dbReference type="InterPro" id="IPR009091">
    <property type="entry name" value="RCC1/BLIP-II"/>
</dbReference>
<dbReference type="PROSITE" id="PS50012">
    <property type="entry name" value="RCC1_3"/>
    <property type="match status" value="3"/>
</dbReference>
<dbReference type="EMBL" id="JASSZA010000006">
    <property type="protein sequence ID" value="KAK2109160.1"/>
    <property type="molecule type" value="Genomic_DNA"/>
</dbReference>
<dbReference type="InterPro" id="IPR051553">
    <property type="entry name" value="Ran_GTPase-activating"/>
</dbReference>
<dbReference type="InterPro" id="IPR000408">
    <property type="entry name" value="Reg_chr_condens"/>
</dbReference>
<evidence type="ECO:0000256" key="1">
    <source>
        <dbReference type="ARBA" id="ARBA00022658"/>
    </source>
</evidence>
<dbReference type="Proteomes" id="UP001266305">
    <property type="component" value="Unassembled WGS sequence"/>
</dbReference>
<accession>A0ABQ9VIH4</accession>
<sequence>MVPGKVELQKKVSAGDSHTAALTQDGRVFLCGSFQDNNGVIRLLEPMEKRMVPIQVQLDVPVVKVASGNDHLVMLTADGDLYTLDCGDQGQLDCCVMLKSRKSWGHVRFQDAFCGAYFTFAISPEGHMYSFGLSNYHQLGTLGTESCFIPQNLTSFKNSTKSWGGFSGGQHHTVCRDSEGKAYSVGRAEYGWWGLGEGVEEKSIPTLISRLPAVSSVACEASVGYAVTKDGRVLPGAWAPTKHA</sequence>
<protein>
    <submittedName>
        <fullName evidence="5">Regulator of chromosome condensation</fullName>
    </submittedName>
</protein>
<keyword evidence="6" id="KW-1185">Reference proteome</keyword>
<dbReference type="SUPFAM" id="SSF50985">
    <property type="entry name" value="RCC1/BLIP-II"/>
    <property type="match status" value="1"/>
</dbReference>
<dbReference type="PRINTS" id="PR00633">
    <property type="entry name" value="RCCNDNSATION"/>
</dbReference>
<dbReference type="PROSITE" id="PS00626">
    <property type="entry name" value="RCC1_2"/>
    <property type="match status" value="2"/>
</dbReference>
<evidence type="ECO:0000313" key="6">
    <source>
        <dbReference type="Proteomes" id="UP001266305"/>
    </source>
</evidence>
<keyword evidence="1" id="KW-0344">Guanine-nucleotide releasing factor</keyword>
<dbReference type="PANTHER" id="PTHR45982:SF9">
    <property type="entry name" value="REGULATOR OF CHROMOSOME CONDENSATION"/>
    <property type="match status" value="1"/>
</dbReference>
<feature type="repeat" description="RCC1" evidence="3">
    <location>
        <begin position="26"/>
        <end position="78"/>
    </location>
</feature>
<feature type="domain" description="RCC1-like" evidence="4">
    <location>
        <begin position="10"/>
        <end position="234"/>
    </location>
</feature>
<evidence type="ECO:0000256" key="3">
    <source>
        <dbReference type="PROSITE-ProRule" id="PRU00235"/>
    </source>
</evidence>
<feature type="repeat" description="RCC1" evidence="3">
    <location>
        <begin position="180"/>
        <end position="230"/>
    </location>
</feature>
<keyword evidence="2" id="KW-0677">Repeat</keyword>
<gene>
    <name evidence="5" type="primary">RCC1_1</name>
    <name evidence="5" type="ORF">P7K49_014325</name>
</gene>
<evidence type="ECO:0000259" key="4">
    <source>
        <dbReference type="Pfam" id="PF25390"/>
    </source>
</evidence>
<dbReference type="Gene3D" id="2.130.10.30">
    <property type="entry name" value="Regulator of chromosome condensation 1/beta-lactamase-inhibitor protein II"/>
    <property type="match status" value="1"/>
</dbReference>
<organism evidence="5 6">
    <name type="scientific">Saguinus oedipus</name>
    <name type="common">Cotton-top tamarin</name>
    <name type="synonym">Oedipomidas oedipus</name>
    <dbReference type="NCBI Taxonomy" id="9490"/>
    <lineage>
        <taxon>Eukaryota</taxon>
        <taxon>Metazoa</taxon>
        <taxon>Chordata</taxon>
        <taxon>Craniata</taxon>
        <taxon>Vertebrata</taxon>
        <taxon>Euteleostomi</taxon>
        <taxon>Mammalia</taxon>
        <taxon>Eutheria</taxon>
        <taxon>Euarchontoglires</taxon>
        <taxon>Primates</taxon>
        <taxon>Haplorrhini</taxon>
        <taxon>Platyrrhini</taxon>
        <taxon>Cebidae</taxon>
        <taxon>Callitrichinae</taxon>
        <taxon>Saguinus</taxon>
    </lineage>
</organism>
<comment type="caution">
    <text evidence="5">The sequence shown here is derived from an EMBL/GenBank/DDBJ whole genome shotgun (WGS) entry which is preliminary data.</text>
</comment>
<evidence type="ECO:0000256" key="2">
    <source>
        <dbReference type="ARBA" id="ARBA00022737"/>
    </source>
</evidence>
<dbReference type="InterPro" id="IPR058923">
    <property type="entry name" value="RCC1-like_dom"/>
</dbReference>
<evidence type="ECO:0000313" key="5">
    <source>
        <dbReference type="EMBL" id="KAK2109160.1"/>
    </source>
</evidence>
<feature type="repeat" description="RCC1" evidence="3">
    <location>
        <begin position="126"/>
        <end position="179"/>
    </location>
</feature>
<proteinExistence type="predicted"/>
<dbReference type="PANTHER" id="PTHR45982">
    <property type="entry name" value="REGULATOR OF CHROMOSOME CONDENSATION"/>
    <property type="match status" value="1"/>
</dbReference>